<accession>A0A7R8UZ55</accession>
<sequence length="585" mass="63701">MISFLILGFCVCASVRSDVSHLVFGTVDPFFGYHPVFISSTPRPNLPEIIVNSANRGGGYHYDKPENTYLTPPPPPPSAPSFPAQADTPVNGYLPPSGSIPLADAPITPPPPPPNPSYLPPSTPEEISENLEDIFPQNDPAQIVVSIPTSTNGNKEGGFGYYYDRPTTTTTPQAPVFIPQADQPVNVPQSPGGYVYEPPRTPTTGYLPPQTEQRLAKGIDAFAANDKGSIQLQLNEMRCIPNQGGYFRSVLTLHSAIYAAPIVDNDIVDSRCDLRLVRTQIYVNIAAEDFQRCGVVYCGANLCLRVRFPLIRGMKTGGDSILTLQCKIQDRVVSKTHALKVGVSNEYQSRSVGALAQGGTQLPFRTHLELLRKTANGFTKYLEPNGIVQLGEDLQLRAHVRAGDGWNFTRLADVNLQRVSSTGEIVNSAALVHPTGCINPSMRSICSGPPIFEPPLGHRLTFKAAMFQGMRSGDELLMSVKIVGCLDQRDCYVNALGCERNALSSGRRRRAINETTVENQPQKNATDQLSEVSTISFRVQMPEIDAVGSEPRINAAHVVIGGVLALICLICLLAVLVYLRFSRKY</sequence>
<feature type="transmembrane region" description="Helical" evidence="2">
    <location>
        <begin position="558"/>
        <end position="579"/>
    </location>
</feature>
<feature type="compositionally biased region" description="Pro residues" evidence="1">
    <location>
        <begin position="71"/>
        <end position="80"/>
    </location>
</feature>
<evidence type="ECO:0000256" key="3">
    <source>
        <dbReference type="SAM" id="SignalP"/>
    </source>
</evidence>
<organism evidence="4 5">
    <name type="scientific">Hermetia illucens</name>
    <name type="common">Black soldier fly</name>
    <dbReference type="NCBI Taxonomy" id="343691"/>
    <lineage>
        <taxon>Eukaryota</taxon>
        <taxon>Metazoa</taxon>
        <taxon>Ecdysozoa</taxon>
        <taxon>Arthropoda</taxon>
        <taxon>Hexapoda</taxon>
        <taxon>Insecta</taxon>
        <taxon>Pterygota</taxon>
        <taxon>Neoptera</taxon>
        <taxon>Endopterygota</taxon>
        <taxon>Diptera</taxon>
        <taxon>Brachycera</taxon>
        <taxon>Stratiomyomorpha</taxon>
        <taxon>Stratiomyidae</taxon>
        <taxon>Hermetiinae</taxon>
        <taxon>Hermetia</taxon>
    </lineage>
</organism>
<keyword evidence="2" id="KW-0812">Transmembrane</keyword>
<keyword evidence="2" id="KW-1133">Transmembrane helix</keyword>
<dbReference type="InParanoid" id="A0A7R8UZ55"/>
<dbReference type="AlphaFoldDB" id="A0A7R8UZ55"/>
<evidence type="ECO:0000256" key="1">
    <source>
        <dbReference type="SAM" id="MobiDB-lite"/>
    </source>
</evidence>
<dbReference type="PANTHER" id="PTHR39959:SF2">
    <property type="entry name" value="RE44287P"/>
    <property type="match status" value="1"/>
</dbReference>
<dbReference type="OMA" id="CGQDLCL"/>
<evidence type="ECO:0000313" key="5">
    <source>
        <dbReference type="Proteomes" id="UP000594454"/>
    </source>
</evidence>
<keyword evidence="3" id="KW-0732">Signal</keyword>
<keyword evidence="2" id="KW-0472">Membrane</keyword>
<feature type="chain" id="PRO_5030623484" description="ZP domain-containing protein" evidence="3">
    <location>
        <begin position="18"/>
        <end position="585"/>
    </location>
</feature>
<dbReference type="Proteomes" id="UP000594454">
    <property type="component" value="Chromosome 4"/>
</dbReference>
<proteinExistence type="predicted"/>
<feature type="signal peptide" evidence="3">
    <location>
        <begin position="1"/>
        <end position="17"/>
    </location>
</feature>
<evidence type="ECO:0008006" key="6">
    <source>
        <dbReference type="Google" id="ProtNLM"/>
    </source>
</evidence>
<gene>
    <name evidence="4" type="ORF">HERILL_LOCUS11847</name>
</gene>
<evidence type="ECO:0000256" key="2">
    <source>
        <dbReference type="SAM" id="Phobius"/>
    </source>
</evidence>
<reference evidence="4 5" key="1">
    <citation type="submission" date="2020-11" db="EMBL/GenBank/DDBJ databases">
        <authorList>
            <person name="Wallbank WR R."/>
            <person name="Pardo Diaz C."/>
            <person name="Kozak K."/>
            <person name="Martin S."/>
            <person name="Jiggins C."/>
            <person name="Moest M."/>
            <person name="Warren A I."/>
            <person name="Generalovic N T."/>
            <person name="Byers J.R.P. K."/>
            <person name="Montejo-Kovacevich G."/>
            <person name="Yen C E."/>
        </authorList>
    </citation>
    <scope>NUCLEOTIDE SEQUENCE [LARGE SCALE GENOMIC DNA]</scope>
</reference>
<dbReference type="PANTHER" id="PTHR39959">
    <property type="entry name" value="RE44287P-RELATED"/>
    <property type="match status" value="1"/>
</dbReference>
<evidence type="ECO:0000313" key="4">
    <source>
        <dbReference type="EMBL" id="CAD7089286.1"/>
    </source>
</evidence>
<dbReference type="EMBL" id="LR899012">
    <property type="protein sequence ID" value="CAD7089286.1"/>
    <property type="molecule type" value="Genomic_DNA"/>
</dbReference>
<name>A0A7R8UZ55_HERIL</name>
<feature type="region of interest" description="Disordered" evidence="1">
    <location>
        <begin position="61"/>
        <end position="126"/>
    </location>
</feature>
<dbReference type="FunCoup" id="A0A7R8UZ55">
    <property type="interactions" value="5"/>
</dbReference>
<protein>
    <recommendedName>
        <fullName evidence="6">ZP domain-containing protein</fullName>
    </recommendedName>
</protein>
<dbReference type="OrthoDB" id="6757328at2759"/>
<feature type="compositionally biased region" description="Pro residues" evidence="1">
    <location>
        <begin position="107"/>
        <end position="123"/>
    </location>
</feature>
<keyword evidence="5" id="KW-1185">Reference proteome</keyword>